<reference evidence="7" key="1">
    <citation type="submission" date="2021-04" db="EMBL/GenBank/DDBJ databases">
        <authorList>
            <person name="Tunstrom K."/>
        </authorList>
    </citation>
    <scope>NUCLEOTIDE SEQUENCE</scope>
</reference>
<evidence type="ECO:0000256" key="5">
    <source>
        <dbReference type="SAM" id="Coils"/>
    </source>
</evidence>
<keyword evidence="2" id="KW-0963">Cytoplasm</keyword>
<organism evidence="7 8">
    <name type="scientific">Parnassius apollo</name>
    <name type="common">Apollo butterfly</name>
    <name type="synonym">Papilio apollo</name>
    <dbReference type="NCBI Taxonomy" id="110799"/>
    <lineage>
        <taxon>Eukaryota</taxon>
        <taxon>Metazoa</taxon>
        <taxon>Ecdysozoa</taxon>
        <taxon>Arthropoda</taxon>
        <taxon>Hexapoda</taxon>
        <taxon>Insecta</taxon>
        <taxon>Pterygota</taxon>
        <taxon>Neoptera</taxon>
        <taxon>Endopterygota</taxon>
        <taxon>Lepidoptera</taxon>
        <taxon>Glossata</taxon>
        <taxon>Ditrysia</taxon>
        <taxon>Papilionoidea</taxon>
        <taxon>Papilionidae</taxon>
        <taxon>Parnassiinae</taxon>
        <taxon>Parnassini</taxon>
        <taxon>Parnassius</taxon>
        <taxon>Parnassius</taxon>
    </lineage>
</organism>
<evidence type="ECO:0000256" key="6">
    <source>
        <dbReference type="SAM" id="MobiDB-lite"/>
    </source>
</evidence>
<comment type="similarity">
    <text evidence="4">Belongs to the CEP135/TSGA10 family.</text>
</comment>
<dbReference type="GO" id="GO:0005814">
    <property type="term" value="C:centriole"/>
    <property type="evidence" value="ECO:0007669"/>
    <property type="project" value="UniProtKB-SubCell"/>
</dbReference>
<evidence type="ECO:0000313" key="7">
    <source>
        <dbReference type="EMBL" id="CAG4947228.1"/>
    </source>
</evidence>
<proteinExistence type="inferred from homology"/>
<feature type="coiled-coil region" evidence="5">
    <location>
        <begin position="676"/>
        <end position="860"/>
    </location>
</feature>
<dbReference type="PANTHER" id="PTHR20544">
    <property type="entry name" value="CENTROSOMAL PROTEIN CEP135"/>
    <property type="match status" value="1"/>
</dbReference>
<feature type="coiled-coil region" evidence="5">
    <location>
        <begin position="550"/>
        <end position="640"/>
    </location>
</feature>
<name>A0A8S3W8P6_PARAO</name>
<dbReference type="PANTHER" id="PTHR20544:SF0">
    <property type="entry name" value="NUCLEOPROTEIN TPR_MLP1 DOMAIN-CONTAINING PROTEIN"/>
    <property type="match status" value="1"/>
</dbReference>
<dbReference type="AlphaFoldDB" id="A0A8S3W8P6"/>
<evidence type="ECO:0000256" key="4">
    <source>
        <dbReference type="ARBA" id="ARBA00038123"/>
    </source>
</evidence>
<dbReference type="OrthoDB" id="10254663at2759"/>
<sequence>MCENKDLYRGEKYFDLKQKLEALGYSYTLPIDAVPLVECIIADLLQTTRSLQHYMDLCKEALQQRDSLIMEVEPYKCDNVKLISENNQLHKEIMQLKEENMKLSKENKRRIKCLSDDLTKKDTLIIKLQHDLRDLSLRNLCTSTQSTRSKSKRKEEETPITSKICVCNDTEGNTDLVNNKHELCENIQLLKEKNEAFCDEILLLKSQVEHRDNEILRLKMLLEGGRPIPTINKGYCDKNANFNQSIVKELNEIKIENDALKKEITIGLGKQHEAMLRALTLADKNKVLEEELLKVDKLALTVEKDCNNRLAVLKNELNFSHAKLENLTLKNSELAKELSEYQRKENCIQESLNLALKEKDVLQKEIKDLIEINSNLQDKIVTLSQINKSYYDKISMDVQYSQSNTKCLQKNDLQKLLMDERERYEKYMNNIQEKLSEVLDLFNKYTPEKLKKSCNLQISPENTFIRDLHNRLCESEQKILMLKKENDELKCKAIQQEDCNKQNFQDIIKHLNIENAQLTKENIYLSQQISHYKTHYSAQQNSDECTFQEYSKLRERNETLLRELEFSKKDKQEYQMRYNELKDLVEKFKRDLALKQKEIEHLEEENCSYKMTNRTGKASAEQLREECNFLKEQIKKIQNDVIKEKTLASQIKHIQIETERNSSEIHNELLSVQKQLSLSKENIGQLEKKCKELQSEINSLKYDKSNLIENIKSLDQERDKLVIELDNKTERISSLEQKINNKVFEMSKLENENAELKRKLNLYKTSEHKLSDYESQIMFLNSEILRLTQKYDNAIIENKQLQNSLADTNGTLKLTKLELEKSKKDVDSLKQQLQHYVTEVRRIEELLSQKEAERSDMLEQFASLSVEANILENTNHSLESESASKSIQLQSYVNKIQSLEAQLIDKENVIDNQSAQISAMTCKITAFENEIKLISDEKKILEQNVSHLKQMCNNLNMEQSNNILDLKDTDSELKLYENKIKSLTSTKLRLQMENDELKDKLNTTEKLLLNARREIVELKLALQDATSETKSLQDCVSRLSRMEPEVHEHTLTDENIELPPTLGGTIQEISNEDENSILHAPSTVCPMPHIIACIGGISSFAARYIKAIAALLATLEVTGVTTPININNTGKNFPYLCFLRVPKATNPAQVCTKTDEHNDHKNTGYHISPNVSRGSPGVSFSISTNESNSDTLNSDNMSYMLS</sequence>
<evidence type="ECO:0000256" key="3">
    <source>
        <dbReference type="ARBA" id="ARBA00023212"/>
    </source>
</evidence>
<feature type="coiled-coil region" evidence="5">
    <location>
        <begin position="79"/>
        <end position="106"/>
    </location>
</feature>
<keyword evidence="5" id="KW-0175">Coiled coil</keyword>
<keyword evidence="3" id="KW-0206">Cytoskeleton</keyword>
<feature type="coiled-coil region" evidence="5">
    <location>
        <begin position="889"/>
        <end position="1028"/>
    </location>
</feature>
<comment type="caution">
    <text evidence="7">The sequence shown here is derived from an EMBL/GenBank/DDBJ whole genome shotgun (WGS) entry which is preliminary data.</text>
</comment>
<feature type="coiled-coil region" evidence="5">
    <location>
        <begin position="410"/>
        <end position="437"/>
    </location>
</feature>
<keyword evidence="8" id="KW-1185">Reference proteome</keyword>
<feature type="region of interest" description="Disordered" evidence="6">
    <location>
        <begin position="1178"/>
        <end position="1202"/>
    </location>
</feature>
<dbReference type="InterPro" id="IPR051877">
    <property type="entry name" value="Centriole_BasalBody_StrucProt"/>
</dbReference>
<evidence type="ECO:0000313" key="8">
    <source>
        <dbReference type="Proteomes" id="UP000691718"/>
    </source>
</evidence>
<feature type="coiled-coil region" evidence="5">
    <location>
        <begin position="310"/>
        <end position="379"/>
    </location>
</feature>
<feature type="compositionally biased region" description="Basic and acidic residues" evidence="6">
    <location>
        <begin position="1153"/>
        <end position="1162"/>
    </location>
</feature>
<gene>
    <name evidence="7" type="ORF">PAPOLLO_LOCUS3556</name>
</gene>
<comment type="subcellular location">
    <subcellularLocation>
        <location evidence="1">Cytoplasm</location>
        <location evidence="1">Cytoskeleton</location>
        <location evidence="1">Microtubule organizing center</location>
        <location evidence="1">Centrosome</location>
        <location evidence="1">Centriole</location>
    </subcellularLocation>
</comment>
<accession>A0A8S3W8P6</accession>
<dbReference type="EMBL" id="CAJQZP010000212">
    <property type="protein sequence ID" value="CAG4947228.1"/>
    <property type="molecule type" value="Genomic_DNA"/>
</dbReference>
<dbReference type="Proteomes" id="UP000691718">
    <property type="component" value="Unassembled WGS sequence"/>
</dbReference>
<protein>
    <submittedName>
        <fullName evidence="7">(apollo) hypothetical protein</fullName>
    </submittedName>
</protein>
<feature type="region of interest" description="Disordered" evidence="6">
    <location>
        <begin position="1153"/>
        <end position="1172"/>
    </location>
</feature>
<evidence type="ECO:0000256" key="1">
    <source>
        <dbReference type="ARBA" id="ARBA00004114"/>
    </source>
</evidence>
<evidence type="ECO:0000256" key="2">
    <source>
        <dbReference type="ARBA" id="ARBA00022490"/>
    </source>
</evidence>